<feature type="domain" description="4'-phosphopantetheinyl transferase" evidence="3">
    <location>
        <begin position="90"/>
        <end position="185"/>
    </location>
</feature>
<comment type="similarity">
    <text evidence="1">Belongs to the P-Pant transferase superfamily. Gsp/Sfp/HetI/AcpT family.</text>
</comment>
<dbReference type="EMBL" id="FNAG01000006">
    <property type="protein sequence ID" value="SDD76261.1"/>
    <property type="molecule type" value="Genomic_DNA"/>
</dbReference>
<dbReference type="OrthoDB" id="9808281at2"/>
<proteinExistence type="inferred from homology"/>
<dbReference type="SUPFAM" id="SSF56214">
    <property type="entry name" value="4'-phosphopantetheinyl transferase"/>
    <property type="match status" value="2"/>
</dbReference>
<evidence type="ECO:0000313" key="5">
    <source>
        <dbReference type="Proteomes" id="UP000199603"/>
    </source>
</evidence>
<sequence>MSLLSDFQAGDVHLLWWPAPEPRPGGRRDWLDARLREALAPYAGLPAAALRFGREPRGRPFLLESALPALQFSLSDTVGGCLLALANGLRIGVDLERAERRMPALQLARRYFAASEFEALSALPEHLRERAFLHAWTAKEAACKATGSGLRDRLDAWVFGIDPDGIEPELLAAPAEAGDAAAWRFQRLQPAPAYTAVLASPGPIHRLRRLAMAAPGALRQGA</sequence>
<dbReference type="GO" id="GO:0000287">
    <property type="term" value="F:magnesium ion binding"/>
    <property type="evidence" value="ECO:0007669"/>
    <property type="project" value="InterPro"/>
</dbReference>
<dbReference type="Pfam" id="PF01648">
    <property type="entry name" value="ACPS"/>
    <property type="match status" value="1"/>
</dbReference>
<dbReference type="AlphaFoldDB" id="A0A1G6XDV4"/>
<dbReference type="GO" id="GO:0005829">
    <property type="term" value="C:cytosol"/>
    <property type="evidence" value="ECO:0007669"/>
    <property type="project" value="TreeGrafter"/>
</dbReference>
<dbReference type="Proteomes" id="UP000199603">
    <property type="component" value="Unassembled WGS sequence"/>
</dbReference>
<keyword evidence="5" id="KW-1185">Reference proteome</keyword>
<reference evidence="4 5" key="1">
    <citation type="submission" date="2016-10" db="EMBL/GenBank/DDBJ databases">
        <authorList>
            <person name="de Groot N.N."/>
        </authorList>
    </citation>
    <scope>NUCLEOTIDE SEQUENCE [LARGE SCALE GENOMIC DNA]</scope>
    <source>
        <strain evidence="4 5">DSM 16957</strain>
    </source>
</reference>
<dbReference type="STRING" id="265719.SAMN04488509_106181"/>
<dbReference type="PANTHER" id="PTHR12215">
    <property type="entry name" value="PHOSPHOPANTETHEINE TRANSFERASE"/>
    <property type="match status" value="1"/>
</dbReference>
<dbReference type="RefSeq" id="WP_091242938.1">
    <property type="nucleotide sequence ID" value="NZ_FNAG01000006.1"/>
</dbReference>
<name>A0A1G6XDV4_9GAMM</name>
<organism evidence="4 5">
    <name type="scientific">Aquimonas voraii</name>
    <dbReference type="NCBI Taxonomy" id="265719"/>
    <lineage>
        <taxon>Bacteria</taxon>
        <taxon>Pseudomonadati</taxon>
        <taxon>Pseudomonadota</taxon>
        <taxon>Gammaproteobacteria</taxon>
        <taxon>Lysobacterales</taxon>
        <taxon>Lysobacteraceae</taxon>
        <taxon>Aquimonas</taxon>
    </lineage>
</organism>
<gene>
    <name evidence="4" type="ORF">SAMN04488509_106181</name>
</gene>
<dbReference type="GO" id="GO:0019878">
    <property type="term" value="P:lysine biosynthetic process via aminoadipic acid"/>
    <property type="evidence" value="ECO:0007669"/>
    <property type="project" value="TreeGrafter"/>
</dbReference>
<evidence type="ECO:0000256" key="1">
    <source>
        <dbReference type="ARBA" id="ARBA00010990"/>
    </source>
</evidence>
<dbReference type="PANTHER" id="PTHR12215:SF10">
    <property type="entry name" value="L-AMINOADIPATE-SEMIALDEHYDE DEHYDROGENASE-PHOSPHOPANTETHEINYL TRANSFERASE"/>
    <property type="match status" value="1"/>
</dbReference>
<keyword evidence="2 4" id="KW-0808">Transferase</keyword>
<dbReference type="InterPro" id="IPR008278">
    <property type="entry name" value="4-PPantetheinyl_Trfase_dom"/>
</dbReference>
<protein>
    <submittedName>
        <fullName evidence="4">4'-phosphopantetheinyl transferase</fullName>
    </submittedName>
</protein>
<evidence type="ECO:0000313" key="4">
    <source>
        <dbReference type="EMBL" id="SDD76261.1"/>
    </source>
</evidence>
<evidence type="ECO:0000256" key="2">
    <source>
        <dbReference type="ARBA" id="ARBA00022679"/>
    </source>
</evidence>
<accession>A0A1G6XDV4</accession>
<dbReference type="Gene3D" id="3.90.470.20">
    <property type="entry name" value="4'-phosphopantetheinyl transferase domain"/>
    <property type="match status" value="1"/>
</dbReference>
<evidence type="ECO:0000259" key="3">
    <source>
        <dbReference type="Pfam" id="PF01648"/>
    </source>
</evidence>
<dbReference type="GO" id="GO:0008897">
    <property type="term" value="F:holo-[acyl-carrier-protein] synthase activity"/>
    <property type="evidence" value="ECO:0007669"/>
    <property type="project" value="InterPro"/>
</dbReference>
<dbReference type="InterPro" id="IPR037143">
    <property type="entry name" value="4-PPantetheinyl_Trfase_dom_sf"/>
</dbReference>
<dbReference type="InterPro" id="IPR050559">
    <property type="entry name" value="P-Pant_transferase_sf"/>
</dbReference>